<dbReference type="EMBL" id="RQVR01000022">
    <property type="protein sequence ID" value="RRJ88876.1"/>
    <property type="molecule type" value="Genomic_DNA"/>
</dbReference>
<reference evidence="2 3" key="1">
    <citation type="submission" date="2018-11" db="EMBL/GenBank/DDBJ databases">
        <title>Flavobacterium sp. nov., YIM 102600 draft genome.</title>
        <authorList>
            <person name="Li G."/>
            <person name="Jiang Y."/>
        </authorList>
    </citation>
    <scope>NUCLEOTIDE SEQUENCE [LARGE SCALE GENOMIC DNA]</scope>
    <source>
        <strain evidence="2 3">YIM 102600</strain>
    </source>
</reference>
<feature type="transmembrane region" description="Helical" evidence="1">
    <location>
        <begin position="309"/>
        <end position="328"/>
    </location>
</feature>
<feature type="transmembrane region" description="Helical" evidence="1">
    <location>
        <begin position="334"/>
        <end position="351"/>
    </location>
</feature>
<keyword evidence="1" id="KW-1133">Transmembrane helix</keyword>
<dbReference type="OrthoDB" id="9791851at2"/>
<dbReference type="PANTHER" id="PTHR30092:SF0">
    <property type="entry name" value="INNER MEMBRANE PROTEIN CRED"/>
    <property type="match status" value="1"/>
</dbReference>
<dbReference type="NCBIfam" id="NF008712">
    <property type="entry name" value="PRK11715.1-1"/>
    <property type="match status" value="1"/>
</dbReference>
<accession>A0A3P3W4M6</accession>
<feature type="transmembrane region" description="Helical" evidence="1">
    <location>
        <begin position="20"/>
        <end position="41"/>
    </location>
</feature>
<keyword evidence="1" id="KW-0472">Membrane</keyword>
<dbReference type="Proteomes" id="UP000271937">
    <property type="component" value="Unassembled WGS sequence"/>
</dbReference>
<sequence length="442" mass="50304">MENQNSFFQSVFQSATAKVSMVGILTLVLLIPLSFVQNLIAERAERKKEVITEITSKWGESVLLYGPIIKVPYLVHTPIANTADFITETNYAYFFPDELDSKINVKTTEKQRNNYDAVVFSSEMKFKGNFSMPSFTRESISPENILWDKSTIIINTSNLKSIKDGMKINFAGKTLEFNTADSNNSLLSQLQTEPINLFEYFSDNKATFNFDVSYNGSQQLMLVPIAKTNSANIKSNWTSPKFSGYFLPNGDEKKTNANGFEANWKILEFNRPFAQSYFGVLPNLEKYAFGVDFIIPVDEYQKNERASKYGFLVIGLTFLIFFVIQSISKISIHIFNYTMIGLALIMFYTLLISITEHSNFLKAYVIAGISVVVMISLYSISLLKNRKFPLLIAFSLTVLYTFIFVIIQLENYALLVGSIGLFLILGLIMYFSRKIDWNNLKN</sequence>
<dbReference type="AlphaFoldDB" id="A0A3P3W4M6"/>
<gene>
    <name evidence="2" type="primary">creD</name>
    <name evidence="2" type="ORF">EG849_14105</name>
</gene>
<dbReference type="RefSeq" id="WP_125013864.1">
    <property type="nucleotide sequence ID" value="NZ_RQVR01000022.1"/>
</dbReference>
<dbReference type="GO" id="GO:0005886">
    <property type="term" value="C:plasma membrane"/>
    <property type="evidence" value="ECO:0007669"/>
    <property type="project" value="TreeGrafter"/>
</dbReference>
<dbReference type="PIRSF" id="PIRSF004548">
    <property type="entry name" value="CreD"/>
    <property type="match status" value="1"/>
</dbReference>
<proteinExistence type="predicted"/>
<evidence type="ECO:0000313" key="2">
    <source>
        <dbReference type="EMBL" id="RRJ88876.1"/>
    </source>
</evidence>
<organism evidence="2 3">
    <name type="scientific">Flavobacterium macacae</name>
    <dbReference type="NCBI Taxonomy" id="2488993"/>
    <lineage>
        <taxon>Bacteria</taxon>
        <taxon>Pseudomonadati</taxon>
        <taxon>Bacteroidota</taxon>
        <taxon>Flavobacteriia</taxon>
        <taxon>Flavobacteriales</taxon>
        <taxon>Flavobacteriaceae</taxon>
        <taxon>Flavobacterium</taxon>
    </lineage>
</organism>
<feature type="transmembrane region" description="Helical" evidence="1">
    <location>
        <begin position="363"/>
        <end position="382"/>
    </location>
</feature>
<dbReference type="Pfam" id="PF06123">
    <property type="entry name" value="CreD"/>
    <property type="match status" value="1"/>
</dbReference>
<protein>
    <submittedName>
        <fullName evidence="2">Cell envelope integrity protein CreD</fullName>
    </submittedName>
</protein>
<keyword evidence="3" id="KW-1185">Reference proteome</keyword>
<keyword evidence="1" id="KW-0812">Transmembrane</keyword>
<evidence type="ECO:0000313" key="3">
    <source>
        <dbReference type="Proteomes" id="UP000271937"/>
    </source>
</evidence>
<evidence type="ECO:0000256" key="1">
    <source>
        <dbReference type="SAM" id="Phobius"/>
    </source>
</evidence>
<dbReference type="PANTHER" id="PTHR30092">
    <property type="entry name" value="INNER MEMBRANE PROTEIN CRED"/>
    <property type="match status" value="1"/>
</dbReference>
<feature type="transmembrane region" description="Helical" evidence="1">
    <location>
        <begin position="388"/>
        <end position="407"/>
    </location>
</feature>
<dbReference type="InterPro" id="IPR010364">
    <property type="entry name" value="Uncharacterised_IM_CreD"/>
</dbReference>
<feature type="transmembrane region" description="Helical" evidence="1">
    <location>
        <begin position="412"/>
        <end position="432"/>
    </location>
</feature>
<name>A0A3P3W4M6_9FLAO</name>
<comment type="caution">
    <text evidence="2">The sequence shown here is derived from an EMBL/GenBank/DDBJ whole genome shotgun (WGS) entry which is preliminary data.</text>
</comment>